<dbReference type="GO" id="GO:0034605">
    <property type="term" value="P:cellular response to heat"/>
    <property type="evidence" value="ECO:0007669"/>
    <property type="project" value="TreeGrafter"/>
</dbReference>
<dbReference type="SUPFAM" id="SSF46785">
    <property type="entry name" value="Winged helix' DNA-binding domain"/>
    <property type="match status" value="1"/>
</dbReference>
<dbReference type="PANTHER" id="PTHR10015">
    <property type="entry name" value="HEAT SHOCK TRANSCRIPTION FACTOR"/>
    <property type="match status" value="1"/>
</dbReference>
<keyword evidence="4" id="KW-0539">Nucleus</keyword>
<dbReference type="PANTHER" id="PTHR10015:SF430">
    <property type="entry name" value="HSF-TYPE DNA-BINDING DOMAIN-CONTAINING PROTEIN"/>
    <property type="match status" value="1"/>
</dbReference>
<dbReference type="GO" id="GO:0005634">
    <property type="term" value="C:nucleus"/>
    <property type="evidence" value="ECO:0007669"/>
    <property type="project" value="UniProtKB-SubCell"/>
</dbReference>
<dbReference type="GO" id="GO:0000978">
    <property type="term" value="F:RNA polymerase II cis-regulatory region sequence-specific DNA binding"/>
    <property type="evidence" value="ECO:0007669"/>
    <property type="project" value="TreeGrafter"/>
</dbReference>
<comment type="caution">
    <text evidence="7">The sequence shown here is derived from an EMBL/GenBank/DDBJ whole genome shotgun (WGS) entry which is preliminary data.</text>
</comment>
<dbReference type="GO" id="GO:0006357">
    <property type="term" value="P:regulation of transcription by RNA polymerase II"/>
    <property type="evidence" value="ECO:0007669"/>
    <property type="project" value="TreeGrafter"/>
</dbReference>
<dbReference type="InterPro" id="IPR036390">
    <property type="entry name" value="WH_DNA-bd_sf"/>
</dbReference>
<evidence type="ECO:0000259" key="6">
    <source>
        <dbReference type="SMART" id="SM00415"/>
    </source>
</evidence>
<dbReference type="EMBL" id="CACVBM020001274">
    <property type="protein sequence ID" value="CAA7043232.1"/>
    <property type="molecule type" value="Genomic_DNA"/>
</dbReference>
<dbReference type="Pfam" id="PF00447">
    <property type="entry name" value="HSF_DNA-bind"/>
    <property type="match status" value="1"/>
</dbReference>
<evidence type="ECO:0000256" key="3">
    <source>
        <dbReference type="ARBA" id="ARBA00023125"/>
    </source>
</evidence>
<dbReference type="AlphaFoldDB" id="A0A6D2JSQ5"/>
<reference evidence="7" key="1">
    <citation type="submission" date="2020-01" db="EMBL/GenBank/DDBJ databases">
        <authorList>
            <person name="Mishra B."/>
        </authorList>
    </citation>
    <scope>NUCLEOTIDE SEQUENCE [LARGE SCALE GENOMIC DNA]</scope>
</reference>
<comment type="subcellular location">
    <subcellularLocation>
        <location evidence="1">Nucleus</location>
    </subcellularLocation>
</comment>
<sequence>MRRKTYFHHPVLENLKVTKRPFFTLALYRAVNRASTNSVVSWSSDGKSFIVWNQEKFYIDVLPKLVMPTWTMFTHYLKLYGFREVESGRLEFANDDFVRGKIELTSKIERKYRERFNVALLMKKAASYPLRGSNANIALLMAPPQGETSKALTMCCQGGESLKLDACQIHSSSKPLIIKHVSVTSYYSFYL</sequence>
<name>A0A6D2JSQ5_9BRAS</name>
<evidence type="ECO:0000256" key="2">
    <source>
        <dbReference type="ARBA" id="ARBA00023016"/>
    </source>
</evidence>
<dbReference type="GO" id="GO:0003700">
    <property type="term" value="F:DNA-binding transcription factor activity"/>
    <property type="evidence" value="ECO:0007669"/>
    <property type="project" value="InterPro"/>
</dbReference>
<gene>
    <name evidence="7" type="ORF">MERR_LOCUS30467</name>
</gene>
<dbReference type="InterPro" id="IPR000232">
    <property type="entry name" value="HSF_DNA-bd"/>
</dbReference>
<evidence type="ECO:0000256" key="1">
    <source>
        <dbReference type="ARBA" id="ARBA00004123"/>
    </source>
</evidence>
<keyword evidence="3" id="KW-0238">DNA-binding</keyword>
<keyword evidence="8" id="KW-1185">Reference proteome</keyword>
<dbReference type="Gene3D" id="1.10.10.10">
    <property type="entry name" value="Winged helix-like DNA-binding domain superfamily/Winged helix DNA-binding domain"/>
    <property type="match status" value="1"/>
</dbReference>
<comment type="similarity">
    <text evidence="5">Belongs to the HSF family.</text>
</comment>
<keyword evidence="2" id="KW-0346">Stress response</keyword>
<proteinExistence type="inferred from homology"/>
<protein>
    <recommendedName>
        <fullName evidence="6">HSF-type DNA-binding domain-containing protein</fullName>
    </recommendedName>
</protein>
<evidence type="ECO:0000256" key="4">
    <source>
        <dbReference type="ARBA" id="ARBA00023242"/>
    </source>
</evidence>
<evidence type="ECO:0000256" key="5">
    <source>
        <dbReference type="RuleBase" id="RU004020"/>
    </source>
</evidence>
<dbReference type="Proteomes" id="UP000467841">
    <property type="component" value="Unassembled WGS sequence"/>
</dbReference>
<accession>A0A6D2JSQ5</accession>
<dbReference type="SMART" id="SM00415">
    <property type="entry name" value="HSF"/>
    <property type="match status" value="1"/>
</dbReference>
<evidence type="ECO:0000313" key="7">
    <source>
        <dbReference type="EMBL" id="CAA7043232.1"/>
    </source>
</evidence>
<dbReference type="OrthoDB" id="60033at2759"/>
<feature type="domain" description="HSF-type DNA-binding" evidence="6">
    <location>
        <begin position="19"/>
        <end position="111"/>
    </location>
</feature>
<evidence type="ECO:0000313" key="8">
    <source>
        <dbReference type="Proteomes" id="UP000467841"/>
    </source>
</evidence>
<organism evidence="7 8">
    <name type="scientific">Microthlaspi erraticum</name>
    <dbReference type="NCBI Taxonomy" id="1685480"/>
    <lineage>
        <taxon>Eukaryota</taxon>
        <taxon>Viridiplantae</taxon>
        <taxon>Streptophyta</taxon>
        <taxon>Embryophyta</taxon>
        <taxon>Tracheophyta</taxon>
        <taxon>Spermatophyta</taxon>
        <taxon>Magnoliopsida</taxon>
        <taxon>eudicotyledons</taxon>
        <taxon>Gunneridae</taxon>
        <taxon>Pentapetalae</taxon>
        <taxon>rosids</taxon>
        <taxon>malvids</taxon>
        <taxon>Brassicales</taxon>
        <taxon>Brassicaceae</taxon>
        <taxon>Coluteocarpeae</taxon>
        <taxon>Microthlaspi</taxon>
    </lineage>
</organism>
<dbReference type="InterPro" id="IPR036388">
    <property type="entry name" value="WH-like_DNA-bd_sf"/>
</dbReference>